<name>A0A0K8RMF7_IXORI</name>
<evidence type="ECO:0000256" key="2">
    <source>
        <dbReference type="ARBA" id="ARBA00022448"/>
    </source>
</evidence>
<feature type="transmembrane region" description="Helical" evidence="7">
    <location>
        <begin position="46"/>
        <end position="63"/>
    </location>
</feature>
<dbReference type="GO" id="GO:0006814">
    <property type="term" value="P:sodium ion transport"/>
    <property type="evidence" value="ECO:0007669"/>
    <property type="project" value="UniProtKB-KW"/>
</dbReference>
<protein>
    <submittedName>
        <fullName evidence="8">Putative na+:iodide/myo-inositol/multivitamin symporter</fullName>
    </submittedName>
</protein>
<sequence length="218" mass="24064">MTAIAIAIPYLGSVIRVFMGVYGSISGPFVGLYLLALAFPWVNAKGAAVSAIFTMALQIWAVAGKLEAGIHPPRMPVTLDYCPQNITTEMILNSTSAPSTPDVHGTKPLFLLYRLSSNWSGFFAMLLTIAVGLGVSILTGENRYTGRNVHLTSDVFLKLWKKMRLLSDFDAEEQPGGNCTGEQLQVFTVTRHITAKRNDTKQSRWENVRNTSHNRFQI</sequence>
<keyword evidence="3" id="KW-1003">Cell membrane</keyword>
<feature type="transmembrane region" description="Helical" evidence="7">
    <location>
        <begin position="119"/>
        <end position="138"/>
    </location>
</feature>
<keyword evidence="4" id="KW-0915">Sodium</keyword>
<dbReference type="AlphaFoldDB" id="A0A0K8RMF7"/>
<organism evidence="8">
    <name type="scientific">Ixodes ricinus</name>
    <name type="common">Common tick</name>
    <name type="synonym">Acarus ricinus</name>
    <dbReference type="NCBI Taxonomy" id="34613"/>
    <lineage>
        <taxon>Eukaryota</taxon>
        <taxon>Metazoa</taxon>
        <taxon>Ecdysozoa</taxon>
        <taxon>Arthropoda</taxon>
        <taxon>Chelicerata</taxon>
        <taxon>Arachnida</taxon>
        <taxon>Acari</taxon>
        <taxon>Parasitiformes</taxon>
        <taxon>Ixodida</taxon>
        <taxon>Ixodoidea</taxon>
        <taxon>Ixodidae</taxon>
        <taxon>Ixodinae</taxon>
        <taxon>Ixodes</taxon>
    </lineage>
</organism>
<keyword evidence="6" id="KW-0739">Sodium transport</keyword>
<keyword evidence="5" id="KW-0406">Ion transport</keyword>
<evidence type="ECO:0000256" key="6">
    <source>
        <dbReference type="ARBA" id="ARBA00023201"/>
    </source>
</evidence>
<reference evidence="8" key="1">
    <citation type="submission" date="2012-12" db="EMBL/GenBank/DDBJ databases">
        <title>Identification and characterization of a phenylalanine ammonia-lyase gene family in Isatis indigotica Fort.</title>
        <authorList>
            <person name="Liu Q."/>
            <person name="Chen J."/>
            <person name="Zhou X."/>
            <person name="Di P."/>
            <person name="Xiao Y."/>
            <person name="Xuan H."/>
            <person name="Zhang L."/>
            <person name="Chen W."/>
        </authorList>
    </citation>
    <scope>NUCLEOTIDE SEQUENCE</scope>
    <source>
        <tissue evidence="8">Salivary gland</tissue>
    </source>
</reference>
<evidence type="ECO:0000256" key="1">
    <source>
        <dbReference type="ARBA" id="ARBA00004651"/>
    </source>
</evidence>
<evidence type="ECO:0000256" key="3">
    <source>
        <dbReference type="ARBA" id="ARBA00022475"/>
    </source>
</evidence>
<dbReference type="GO" id="GO:0015293">
    <property type="term" value="F:symporter activity"/>
    <property type="evidence" value="ECO:0007669"/>
    <property type="project" value="TreeGrafter"/>
</dbReference>
<dbReference type="PANTHER" id="PTHR42985:SF40">
    <property type="entry name" value="LD47995P-RELATED"/>
    <property type="match status" value="1"/>
</dbReference>
<evidence type="ECO:0000256" key="7">
    <source>
        <dbReference type="SAM" id="Phobius"/>
    </source>
</evidence>
<evidence type="ECO:0000313" key="8">
    <source>
        <dbReference type="EMBL" id="JAA71689.1"/>
    </source>
</evidence>
<proteinExistence type="evidence at transcript level"/>
<feature type="transmembrane region" description="Helical" evidence="7">
    <location>
        <begin position="19"/>
        <end position="39"/>
    </location>
</feature>
<accession>A0A0K8RMF7</accession>
<dbReference type="InterPro" id="IPR051163">
    <property type="entry name" value="Sodium:Solute_Symporter_SSF"/>
</dbReference>
<keyword evidence="7" id="KW-0812">Transmembrane</keyword>
<dbReference type="GO" id="GO:0005886">
    <property type="term" value="C:plasma membrane"/>
    <property type="evidence" value="ECO:0007669"/>
    <property type="project" value="UniProtKB-SubCell"/>
</dbReference>
<keyword evidence="7" id="KW-0472">Membrane</keyword>
<comment type="subcellular location">
    <subcellularLocation>
        <location evidence="1">Cell membrane</location>
        <topology evidence="1">Multi-pass membrane protein</topology>
    </subcellularLocation>
</comment>
<keyword evidence="2" id="KW-0813">Transport</keyword>
<keyword evidence="7" id="KW-1133">Transmembrane helix</keyword>
<dbReference type="InterPro" id="IPR038377">
    <property type="entry name" value="Na/Glc_symporter_sf"/>
</dbReference>
<evidence type="ECO:0000256" key="5">
    <source>
        <dbReference type="ARBA" id="ARBA00023065"/>
    </source>
</evidence>
<evidence type="ECO:0000256" key="4">
    <source>
        <dbReference type="ARBA" id="ARBA00023053"/>
    </source>
</evidence>
<dbReference type="PANTHER" id="PTHR42985">
    <property type="entry name" value="SODIUM-COUPLED MONOCARBOXYLATE TRANSPORTER"/>
    <property type="match status" value="1"/>
</dbReference>
<dbReference type="Gene3D" id="1.20.1730.10">
    <property type="entry name" value="Sodium/glucose cotransporter"/>
    <property type="match status" value="1"/>
</dbReference>
<dbReference type="EMBL" id="GADI01002119">
    <property type="protein sequence ID" value="JAA71689.1"/>
    <property type="molecule type" value="mRNA"/>
</dbReference>